<sequence length="355" mass="39626">MKHFQVLVLTTILSLTFTSLWGQNEKELTEAAEKFHARYFTIDTHNDTALHLNNPDRGHSVTKGQVTFPMMREGGLDAAFFAIFLAQGPRDDKSHIDARNNAEGELVKFLEYVKNQDGVRVAHSALDLINNKRDGFLSVVPALENGYPIGKDLSLIQYFHNLGVRAITLCHNKNNEICDASMDTIREHNGLSPFGVSVVKEMNRLGIAIDVSHASVETLKDVLEVSTMPVIATHSGVWSIKHHNRNLRDEEIMAIAQRGGLIQIATGRFFLSDKPKDQVTVKDIADHIDHAVKIAGIEHVGLGTDFDGGGGVVGLENVSKMKNLTIELMRRGYSEHQLSRFWGENLLDFLRRIQK</sequence>
<dbReference type="InterPro" id="IPR008257">
    <property type="entry name" value="Pept_M19"/>
</dbReference>
<dbReference type="GO" id="GO:0006508">
    <property type="term" value="P:proteolysis"/>
    <property type="evidence" value="ECO:0007669"/>
    <property type="project" value="InterPro"/>
</dbReference>
<dbReference type="Pfam" id="PF01244">
    <property type="entry name" value="Peptidase_M19"/>
    <property type="match status" value="1"/>
</dbReference>
<organism evidence="1">
    <name type="scientific">bioreactor metagenome</name>
    <dbReference type="NCBI Taxonomy" id="1076179"/>
    <lineage>
        <taxon>unclassified sequences</taxon>
        <taxon>metagenomes</taxon>
        <taxon>ecological metagenomes</taxon>
    </lineage>
</organism>
<proteinExistence type="predicted"/>
<gene>
    <name evidence="1" type="ORF">SDC9_24199</name>
</gene>
<dbReference type="CDD" id="cd01301">
    <property type="entry name" value="rDP_like"/>
    <property type="match status" value="1"/>
</dbReference>
<dbReference type="GO" id="GO:0070573">
    <property type="term" value="F:metallodipeptidase activity"/>
    <property type="evidence" value="ECO:0007669"/>
    <property type="project" value="InterPro"/>
</dbReference>
<dbReference type="InterPro" id="IPR032466">
    <property type="entry name" value="Metal_Hydrolase"/>
</dbReference>
<dbReference type="PANTHER" id="PTHR10443">
    <property type="entry name" value="MICROSOMAL DIPEPTIDASE"/>
    <property type="match status" value="1"/>
</dbReference>
<name>A0A644UH81_9ZZZZ</name>
<dbReference type="PANTHER" id="PTHR10443:SF12">
    <property type="entry name" value="DIPEPTIDASE"/>
    <property type="match status" value="1"/>
</dbReference>
<evidence type="ECO:0008006" key="2">
    <source>
        <dbReference type="Google" id="ProtNLM"/>
    </source>
</evidence>
<evidence type="ECO:0000313" key="1">
    <source>
        <dbReference type="EMBL" id="MPL78335.1"/>
    </source>
</evidence>
<protein>
    <recommendedName>
        <fullName evidence="2">Membrane dipeptidase</fullName>
    </recommendedName>
</protein>
<dbReference type="SUPFAM" id="SSF51556">
    <property type="entry name" value="Metallo-dependent hydrolases"/>
    <property type="match status" value="1"/>
</dbReference>
<dbReference type="AlphaFoldDB" id="A0A644UH81"/>
<dbReference type="EMBL" id="VSSQ01000115">
    <property type="protein sequence ID" value="MPL78335.1"/>
    <property type="molecule type" value="Genomic_DNA"/>
</dbReference>
<dbReference type="Gene3D" id="3.20.20.140">
    <property type="entry name" value="Metal-dependent hydrolases"/>
    <property type="match status" value="1"/>
</dbReference>
<comment type="caution">
    <text evidence="1">The sequence shown here is derived from an EMBL/GenBank/DDBJ whole genome shotgun (WGS) entry which is preliminary data.</text>
</comment>
<reference evidence="1" key="1">
    <citation type="submission" date="2019-08" db="EMBL/GenBank/DDBJ databases">
        <authorList>
            <person name="Kucharzyk K."/>
            <person name="Murdoch R.W."/>
            <person name="Higgins S."/>
            <person name="Loffler F."/>
        </authorList>
    </citation>
    <scope>NUCLEOTIDE SEQUENCE</scope>
</reference>
<dbReference type="PROSITE" id="PS51365">
    <property type="entry name" value="RENAL_DIPEPTIDASE_2"/>
    <property type="match status" value="1"/>
</dbReference>
<accession>A0A644UH81</accession>